<evidence type="ECO:0000256" key="4">
    <source>
        <dbReference type="ARBA" id="ARBA00022496"/>
    </source>
</evidence>
<evidence type="ECO:0000313" key="19">
    <source>
        <dbReference type="Proteomes" id="UP001430796"/>
    </source>
</evidence>
<evidence type="ECO:0000256" key="3">
    <source>
        <dbReference type="ARBA" id="ARBA00022452"/>
    </source>
</evidence>
<keyword evidence="11 12" id="KW-0998">Cell outer membrane</keyword>
<evidence type="ECO:0000259" key="16">
    <source>
        <dbReference type="Pfam" id="PF00593"/>
    </source>
</evidence>
<dbReference type="Proteomes" id="UP001430796">
    <property type="component" value="Unassembled WGS sequence"/>
</dbReference>
<keyword evidence="2 12" id="KW-0813">Transport</keyword>
<evidence type="ECO:0000259" key="17">
    <source>
        <dbReference type="Pfam" id="PF07715"/>
    </source>
</evidence>
<dbReference type="Gene3D" id="2.40.170.20">
    <property type="entry name" value="TonB-dependent receptor, beta-barrel domain"/>
    <property type="match status" value="1"/>
</dbReference>
<dbReference type="EMBL" id="JAKJPO010000001">
    <property type="protein sequence ID" value="MCF7220771.1"/>
    <property type="molecule type" value="Genomic_DNA"/>
</dbReference>
<evidence type="ECO:0000256" key="5">
    <source>
        <dbReference type="ARBA" id="ARBA00022692"/>
    </source>
</evidence>
<keyword evidence="19" id="KW-1185">Reference proteome</keyword>
<dbReference type="PROSITE" id="PS52016">
    <property type="entry name" value="TONB_DEPENDENT_REC_3"/>
    <property type="match status" value="1"/>
</dbReference>
<evidence type="ECO:0000256" key="11">
    <source>
        <dbReference type="ARBA" id="ARBA00023237"/>
    </source>
</evidence>
<comment type="caution">
    <text evidence="18">The sequence shown here is derived from an EMBL/GenBank/DDBJ whole genome shotgun (WGS) entry which is preliminary data.</text>
</comment>
<accession>A0ABS9HP67</accession>
<evidence type="ECO:0000256" key="6">
    <source>
        <dbReference type="ARBA" id="ARBA00022729"/>
    </source>
</evidence>
<keyword evidence="7" id="KW-0408">Iron</keyword>
<dbReference type="InterPro" id="IPR012910">
    <property type="entry name" value="Plug_dom"/>
</dbReference>
<dbReference type="InterPro" id="IPR039426">
    <property type="entry name" value="TonB-dep_rcpt-like"/>
</dbReference>
<dbReference type="PROSITE" id="PS01156">
    <property type="entry name" value="TONB_DEPENDENT_REC_2"/>
    <property type="match status" value="1"/>
</dbReference>
<dbReference type="PANTHER" id="PTHR32552">
    <property type="entry name" value="FERRICHROME IRON RECEPTOR-RELATED"/>
    <property type="match status" value="1"/>
</dbReference>
<sequence>MRKNCLAAAIGAGLAMSPGTAAWAQQAGADMPAAKVPAATEAATTLDALTVTARRRAESVQDVPVAVSAFGADQLEDLQADNLSGLQGAVPNLNVAQGRGSASSANVFIRGIGQPDALPSFDPGVGIYVDDVYYSRIQGALFNLFDIERIEVLRGPQGTLYGKNSTGGAIKLVTREPGDSTTGMVEAAFGDHGRADFRGYAATPLSDTVGVSAALISSHNDGYVRDDSGRHYNDDSTGAGRVKLSLRPGDAFTATLAVDYTRQNNALTLGNPEAPLFRVDLATGGSDLLFVPSSGDYDFVSNTSIDAGRGQHLVHQGISATLSYALNEAWLLKSISAYRDLDLAYYIDIDASPFRLGDTYATLDQDQLSQELQLQYDNGRNIRAVYGLYWLQEEYDGHQDVVSDDVLRFGPMPVAYRTLSDDRQKATSSAAFGQVSWEFIPGWTLGAGLRYSHERKDYRRVNAAITSLPPLDSRFSFTGSRSWTAWTPSLSLSKAFGDNVMAYASANRGFKSGGFNGRASRDAETRPFDPEYVWTYELGLKSTSRNGRLRGNITAFHSDYRDFQARVADVADPGSPVPSFVFPVLNAAEMSIDGVELEGTALLGEGTRLSAQVGWMDARYESFDDPRTVLDPNLANLHDHVPFSPRWTAQLALSQSFGLGNGSTLTVGGDVSYRDDTWLSVDNRATLRQPAYTLVGLFASWDSADLRWQLRAGVRNLTDEVYKTDAQEFSSVANVQTAYYGWPRNYSVSLRYSF</sequence>
<feature type="chain" id="PRO_5047528553" evidence="15">
    <location>
        <begin position="22"/>
        <end position="754"/>
    </location>
</feature>
<organism evidence="18 19">
    <name type="scientific">Marilutibacter chinensis</name>
    <dbReference type="NCBI Taxonomy" id="2912247"/>
    <lineage>
        <taxon>Bacteria</taxon>
        <taxon>Pseudomonadati</taxon>
        <taxon>Pseudomonadota</taxon>
        <taxon>Gammaproteobacteria</taxon>
        <taxon>Lysobacterales</taxon>
        <taxon>Lysobacteraceae</taxon>
        <taxon>Marilutibacter</taxon>
    </lineage>
</organism>
<evidence type="ECO:0000256" key="13">
    <source>
        <dbReference type="PROSITE-ProRule" id="PRU10144"/>
    </source>
</evidence>
<dbReference type="RefSeq" id="WP_237053122.1">
    <property type="nucleotide sequence ID" value="NZ_JAKJPO010000001.1"/>
</dbReference>
<keyword evidence="4" id="KW-0410">Iron transport</keyword>
<dbReference type="Pfam" id="PF07715">
    <property type="entry name" value="Plug"/>
    <property type="match status" value="1"/>
</dbReference>
<evidence type="ECO:0000256" key="15">
    <source>
        <dbReference type="SAM" id="SignalP"/>
    </source>
</evidence>
<evidence type="ECO:0000256" key="8">
    <source>
        <dbReference type="ARBA" id="ARBA00023065"/>
    </source>
</evidence>
<keyword evidence="9 14" id="KW-0798">TonB box</keyword>
<keyword evidence="6 15" id="KW-0732">Signal</keyword>
<keyword evidence="18" id="KW-0675">Receptor</keyword>
<dbReference type="SUPFAM" id="SSF56935">
    <property type="entry name" value="Porins"/>
    <property type="match status" value="1"/>
</dbReference>
<keyword evidence="8" id="KW-0406">Ion transport</keyword>
<evidence type="ECO:0000256" key="7">
    <source>
        <dbReference type="ARBA" id="ARBA00023004"/>
    </source>
</evidence>
<evidence type="ECO:0000256" key="14">
    <source>
        <dbReference type="RuleBase" id="RU003357"/>
    </source>
</evidence>
<comment type="subcellular location">
    <subcellularLocation>
        <location evidence="1 12">Cell outer membrane</location>
        <topology evidence="1 12">Multi-pass membrane protein</topology>
    </subcellularLocation>
</comment>
<gene>
    <name evidence="18" type="ORF">L3V18_03055</name>
</gene>
<reference evidence="18" key="1">
    <citation type="submission" date="2022-01" db="EMBL/GenBank/DDBJ databases">
        <title>Lysobacter chinensis sp. nov., a bacterium isolated from cow dung compost.</title>
        <authorList>
            <person name="Liu Y."/>
        </authorList>
    </citation>
    <scope>NUCLEOTIDE SEQUENCE</scope>
    <source>
        <strain evidence="18">TLK-CK17</strain>
    </source>
</reference>
<dbReference type="InterPro" id="IPR036942">
    <property type="entry name" value="Beta-barrel_TonB_sf"/>
</dbReference>
<evidence type="ECO:0000256" key="2">
    <source>
        <dbReference type="ARBA" id="ARBA00022448"/>
    </source>
</evidence>
<feature type="domain" description="TonB-dependent receptor plug" evidence="17">
    <location>
        <begin position="60"/>
        <end position="169"/>
    </location>
</feature>
<evidence type="ECO:0000256" key="10">
    <source>
        <dbReference type="ARBA" id="ARBA00023136"/>
    </source>
</evidence>
<dbReference type="InterPro" id="IPR000531">
    <property type="entry name" value="Beta-barrel_TonB"/>
</dbReference>
<dbReference type="CDD" id="cd01347">
    <property type="entry name" value="ligand_gated_channel"/>
    <property type="match status" value="1"/>
</dbReference>
<keyword evidence="10 12" id="KW-0472">Membrane</keyword>
<evidence type="ECO:0000256" key="1">
    <source>
        <dbReference type="ARBA" id="ARBA00004571"/>
    </source>
</evidence>
<comment type="similarity">
    <text evidence="12 14">Belongs to the TonB-dependent receptor family.</text>
</comment>
<dbReference type="Pfam" id="PF00593">
    <property type="entry name" value="TonB_dep_Rec_b-barrel"/>
    <property type="match status" value="1"/>
</dbReference>
<feature type="short sequence motif" description="TonB C-terminal box" evidence="13">
    <location>
        <begin position="737"/>
        <end position="754"/>
    </location>
</feature>
<name>A0ABS9HP67_9GAMM</name>
<evidence type="ECO:0000256" key="9">
    <source>
        <dbReference type="ARBA" id="ARBA00023077"/>
    </source>
</evidence>
<keyword evidence="3 12" id="KW-1134">Transmembrane beta strand</keyword>
<feature type="domain" description="TonB-dependent receptor-like beta-barrel" evidence="16">
    <location>
        <begin position="256"/>
        <end position="717"/>
    </location>
</feature>
<proteinExistence type="inferred from homology"/>
<evidence type="ECO:0000313" key="18">
    <source>
        <dbReference type="EMBL" id="MCF7220771.1"/>
    </source>
</evidence>
<dbReference type="InterPro" id="IPR010917">
    <property type="entry name" value="TonB_rcpt_CS"/>
</dbReference>
<reference evidence="18" key="2">
    <citation type="submission" date="2022-01" db="EMBL/GenBank/DDBJ databases">
        <authorList>
            <person name="Zhou L.Y."/>
        </authorList>
    </citation>
    <scope>NUCLEOTIDE SEQUENCE</scope>
    <source>
        <strain evidence="18">TLK-CK17</strain>
    </source>
</reference>
<evidence type="ECO:0000256" key="12">
    <source>
        <dbReference type="PROSITE-ProRule" id="PRU01360"/>
    </source>
</evidence>
<protein>
    <submittedName>
        <fullName evidence="18">TonB-dependent receptor</fullName>
    </submittedName>
</protein>
<dbReference type="PANTHER" id="PTHR32552:SF81">
    <property type="entry name" value="TONB-DEPENDENT OUTER MEMBRANE RECEPTOR"/>
    <property type="match status" value="1"/>
</dbReference>
<keyword evidence="5 12" id="KW-0812">Transmembrane</keyword>
<feature type="signal peptide" evidence="15">
    <location>
        <begin position="1"/>
        <end position="21"/>
    </location>
</feature>